<feature type="non-terminal residue" evidence="2">
    <location>
        <position position="1"/>
    </location>
</feature>
<name>A0A382PZE1_9ZZZZ</name>
<dbReference type="AlphaFoldDB" id="A0A382PZE1"/>
<evidence type="ECO:0000256" key="1">
    <source>
        <dbReference type="SAM" id="MobiDB-lite"/>
    </source>
</evidence>
<gene>
    <name evidence="2" type="ORF">METZ01_LOCUS331568</name>
</gene>
<dbReference type="EMBL" id="UINC01110898">
    <property type="protein sequence ID" value="SVC78714.1"/>
    <property type="molecule type" value="Genomic_DNA"/>
</dbReference>
<proteinExistence type="predicted"/>
<accession>A0A382PZE1</accession>
<protein>
    <submittedName>
        <fullName evidence="2">Uncharacterized protein</fullName>
    </submittedName>
</protein>
<feature type="compositionally biased region" description="Basic and acidic residues" evidence="1">
    <location>
        <begin position="1"/>
        <end position="11"/>
    </location>
</feature>
<evidence type="ECO:0000313" key="2">
    <source>
        <dbReference type="EMBL" id="SVC78714.1"/>
    </source>
</evidence>
<reference evidence="2" key="1">
    <citation type="submission" date="2018-05" db="EMBL/GenBank/DDBJ databases">
        <authorList>
            <person name="Lanie J.A."/>
            <person name="Ng W.-L."/>
            <person name="Kazmierczak K.M."/>
            <person name="Andrzejewski T.M."/>
            <person name="Davidsen T.M."/>
            <person name="Wayne K.J."/>
            <person name="Tettelin H."/>
            <person name="Glass J.I."/>
            <person name="Rusch D."/>
            <person name="Podicherti R."/>
            <person name="Tsui H.-C.T."/>
            <person name="Winkler M.E."/>
        </authorList>
    </citation>
    <scope>NUCLEOTIDE SEQUENCE</scope>
</reference>
<feature type="region of interest" description="Disordered" evidence="1">
    <location>
        <begin position="1"/>
        <end position="34"/>
    </location>
</feature>
<feature type="non-terminal residue" evidence="2">
    <location>
        <position position="34"/>
    </location>
</feature>
<organism evidence="2">
    <name type="scientific">marine metagenome</name>
    <dbReference type="NCBI Taxonomy" id="408172"/>
    <lineage>
        <taxon>unclassified sequences</taxon>
        <taxon>metagenomes</taxon>
        <taxon>ecological metagenomes</taxon>
    </lineage>
</organism>
<sequence length="34" mass="3769">RLPCDGRDGPRARRHRSRQPSSKVLGKPTAGEKV</sequence>